<dbReference type="RefSeq" id="WP_254181825.1">
    <property type="nucleotide sequence ID" value="NZ_JANARS010000005.1"/>
</dbReference>
<keyword evidence="5 6" id="KW-0472">Membrane</keyword>
<evidence type="ECO:0000256" key="4">
    <source>
        <dbReference type="ARBA" id="ARBA00022989"/>
    </source>
</evidence>
<keyword evidence="3 6" id="KW-0812">Transmembrane</keyword>
<dbReference type="Pfam" id="PF01925">
    <property type="entry name" value="TauE"/>
    <property type="match status" value="1"/>
</dbReference>
<sequence length="276" mass="27132">MIELLLAVVAGALIGLSLGALGGGGSILAVPVLLALGQSPAQATTGSLVVVGVTSLAGAVTARRAGNVLLARGIAFGTVAIGGAVAGAHLSSAVPEAVLLAAFSALMLLVAGLMTLRQVRGRRGAGAHAAALERPQLDDPIITFSPTFMCQCPRALKVLVTATAVGLLTGFLGVGGGFLVVPALLLALALPMRYATGTSLVVITVTSAAALAARAGAGVVPDWRLVVTLTLTAVAGSVLGARLAARTDTRRLSAAFTGLVLAVAAYVAVLALPALV</sequence>
<feature type="transmembrane region" description="Helical" evidence="6">
    <location>
        <begin position="69"/>
        <end position="91"/>
    </location>
</feature>
<evidence type="ECO:0000256" key="2">
    <source>
        <dbReference type="ARBA" id="ARBA00009142"/>
    </source>
</evidence>
<dbReference type="InterPro" id="IPR051598">
    <property type="entry name" value="TSUP/Inactive_protease-like"/>
</dbReference>
<keyword evidence="6" id="KW-1003">Cell membrane</keyword>
<dbReference type="Proteomes" id="UP001204524">
    <property type="component" value="Unassembled WGS sequence"/>
</dbReference>
<comment type="caution">
    <text evidence="7">The sequence shown here is derived from an EMBL/GenBank/DDBJ whole genome shotgun (WGS) entry which is preliminary data.</text>
</comment>
<comment type="similarity">
    <text evidence="2 6">Belongs to the 4-toluene sulfonate uptake permease (TSUP) (TC 2.A.102) family.</text>
</comment>
<reference evidence="7 8" key="1">
    <citation type="submission" date="2022-06" db="EMBL/GenBank/DDBJ databases">
        <authorList>
            <person name="So Y."/>
        </authorList>
    </citation>
    <scope>NUCLEOTIDE SEQUENCE [LARGE SCALE GENOMIC DNA]</scope>
    <source>
        <strain evidence="7 8">STR3</strain>
    </source>
</reference>
<accession>A0ABT1KXZ1</accession>
<evidence type="ECO:0000256" key="5">
    <source>
        <dbReference type="ARBA" id="ARBA00023136"/>
    </source>
</evidence>
<keyword evidence="8" id="KW-1185">Reference proteome</keyword>
<protein>
    <recommendedName>
        <fullName evidence="6">Probable membrane transporter protein</fullName>
    </recommendedName>
</protein>
<dbReference type="PANTHER" id="PTHR43701">
    <property type="entry name" value="MEMBRANE TRANSPORTER PROTEIN MJ0441-RELATED"/>
    <property type="match status" value="1"/>
</dbReference>
<feature type="transmembrane region" description="Helical" evidence="6">
    <location>
        <begin position="97"/>
        <end position="116"/>
    </location>
</feature>
<dbReference type="PANTHER" id="PTHR43701:SF2">
    <property type="entry name" value="MEMBRANE TRANSPORTER PROTEIN YJNA-RELATED"/>
    <property type="match status" value="1"/>
</dbReference>
<feature type="transmembrane region" description="Helical" evidence="6">
    <location>
        <begin position="158"/>
        <end position="188"/>
    </location>
</feature>
<evidence type="ECO:0000313" key="8">
    <source>
        <dbReference type="Proteomes" id="UP001204524"/>
    </source>
</evidence>
<gene>
    <name evidence="7" type="ORF">NCI01_12545</name>
</gene>
<keyword evidence="4 6" id="KW-1133">Transmembrane helix</keyword>
<evidence type="ECO:0000313" key="7">
    <source>
        <dbReference type="EMBL" id="MCP3422626.1"/>
    </source>
</evidence>
<comment type="subcellular location">
    <subcellularLocation>
        <location evidence="6">Cell membrane</location>
        <topology evidence="6">Multi-pass membrane protein</topology>
    </subcellularLocation>
    <subcellularLocation>
        <location evidence="1">Membrane</location>
        <topology evidence="1">Multi-pass membrane protein</topology>
    </subcellularLocation>
</comment>
<dbReference type="EMBL" id="JANARS010000005">
    <property type="protein sequence ID" value="MCP3422626.1"/>
    <property type="molecule type" value="Genomic_DNA"/>
</dbReference>
<evidence type="ECO:0000256" key="1">
    <source>
        <dbReference type="ARBA" id="ARBA00004141"/>
    </source>
</evidence>
<feature type="transmembrane region" description="Helical" evidence="6">
    <location>
        <begin position="251"/>
        <end position="275"/>
    </location>
</feature>
<feature type="transmembrane region" description="Helical" evidence="6">
    <location>
        <begin position="43"/>
        <end position="62"/>
    </location>
</feature>
<evidence type="ECO:0000256" key="6">
    <source>
        <dbReference type="RuleBase" id="RU363041"/>
    </source>
</evidence>
<dbReference type="InterPro" id="IPR002781">
    <property type="entry name" value="TM_pro_TauE-like"/>
</dbReference>
<proteinExistence type="inferred from homology"/>
<evidence type="ECO:0000256" key="3">
    <source>
        <dbReference type="ARBA" id="ARBA00022692"/>
    </source>
</evidence>
<feature type="transmembrane region" description="Helical" evidence="6">
    <location>
        <begin position="225"/>
        <end position="245"/>
    </location>
</feature>
<organism evidence="7 8">
    <name type="scientific">Nocardioides pinisoli</name>
    <dbReference type="NCBI Taxonomy" id="2950279"/>
    <lineage>
        <taxon>Bacteria</taxon>
        <taxon>Bacillati</taxon>
        <taxon>Actinomycetota</taxon>
        <taxon>Actinomycetes</taxon>
        <taxon>Propionibacteriales</taxon>
        <taxon>Nocardioidaceae</taxon>
        <taxon>Nocardioides</taxon>
    </lineage>
</organism>
<name>A0ABT1KXZ1_9ACTN</name>